<evidence type="ECO:0000313" key="1">
    <source>
        <dbReference type="EMBL" id="GEU87094.1"/>
    </source>
</evidence>
<gene>
    <name evidence="1" type="ORF">Tci_059072</name>
</gene>
<dbReference type="EMBL" id="BKCJ010009466">
    <property type="protein sequence ID" value="GEU87094.1"/>
    <property type="molecule type" value="Genomic_DNA"/>
</dbReference>
<comment type="caution">
    <text evidence="1">The sequence shown here is derived from an EMBL/GenBank/DDBJ whole genome shotgun (WGS) entry which is preliminary data.</text>
</comment>
<sequence length="361" mass="40405">MGVEISCDFKYASFKILGGSVNRRDLPRDIPIVSVEVLRYDENKSKSELKRRVPTEMELVREQTHKVLVIESWPKVTSSQDGKVYKMAKRDYAWLMLSSIVETDTMIHTVETDIVKLVVEIKSFGMGFDEFDKETVSVDWLQQKLADLSYVHALNELHLHKIRVVPSKHEADQCGRLSALERIALSARVVIDKFFKRRAYVNFVPLGLIRTRSAPKPLLLDTPSIKRVQVFVTSSSTFATGASDGNPPVLNLLVYYDFDQMGFERSTNIMDWHCFCFLFVRRIVLTPLCVTARPMVPGLAGVSGGRIVGVVGSGGMAEKNVGSGVAGWREIGMNRVCLNVGGRWGYSLGIFTQLVPGLVKD</sequence>
<protein>
    <submittedName>
        <fullName evidence="1">Uncharacterized protein</fullName>
    </submittedName>
</protein>
<dbReference type="AlphaFoldDB" id="A0A6L2NRC2"/>
<organism evidence="1">
    <name type="scientific">Tanacetum cinerariifolium</name>
    <name type="common">Dalmatian daisy</name>
    <name type="synonym">Chrysanthemum cinerariifolium</name>
    <dbReference type="NCBI Taxonomy" id="118510"/>
    <lineage>
        <taxon>Eukaryota</taxon>
        <taxon>Viridiplantae</taxon>
        <taxon>Streptophyta</taxon>
        <taxon>Embryophyta</taxon>
        <taxon>Tracheophyta</taxon>
        <taxon>Spermatophyta</taxon>
        <taxon>Magnoliopsida</taxon>
        <taxon>eudicotyledons</taxon>
        <taxon>Gunneridae</taxon>
        <taxon>Pentapetalae</taxon>
        <taxon>asterids</taxon>
        <taxon>campanulids</taxon>
        <taxon>Asterales</taxon>
        <taxon>Asteraceae</taxon>
        <taxon>Asteroideae</taxon>
        <taxon>Anthemideae</taxon>
        <taxon>Anthemidinae</taxon>
        <taxon>Tanacetum</taxon>
    </lineage>
</organism>
<reference evidence="1" key="1">
    <citation type="journal article" date="2019" name="Sci. Rep.">
        <title>Draft genome of Tanacetum cinerariifolium, the natural source of mosquito coil.</title>
        <authorList>
            <person name="Yamashiro T."/>
            <person name="Shiraishi A."/>
            <person name="Satake H."/>
            <person name="Nakayama K."/>
        </authorList>
    </citation>
    <scope>NUCLEOTIDE SEQUENCE</scope>
</reference>
<name>A0A6L2NRC2_TANCI</name>
<proteinExistence type="predicted"/>
<accession>A0A6L2NRC2</accession>